<reference evidence="1" key="1">
    <citation type="submission" date="2019-05" db="EMBL/GenBank/DDBJ databases">
        <title>Whole genome sequencing of Pseudanabaena catenata USMAC16.</title>
        <authorList>
            <person name="Khan Z."/>
            <person name="Omar W.M."/>
            <person name="Convey P."/>
            <person name="Merican F."/>
            <person name="Najimudin N."/>
        </authorList>
    </citation>
    <scope>NUCLEOTIDE SEQUENCE</scope>
    <source>
        <strain evidence="1">USMAC16</strain>
    </source>
</reference>
<organism evidence="1 2">
    <name type="scientific">Pseudanabaena catenata USMAC16</name>
    <dbReference type="NCBI Taxonomy" id="1855837"/>
    <lineage>
        <taxon>Bacteria</taxon>
        <taxon>Bacillati</taxon>
        <taxon>Cyanobacteriota</taxon>
        <taxon>Cyanophyceae</taxon>
        <taxon>Pseudanabaenales</taxon>
        <taxon>Pseudanabaenaceae</taxon>
        <taxon>Pseudanabaena</taxon>
    </lineage>
</organism>
<gene>
    <name evidence="1" type="ORF">FEV09_12110</name>
</gene>
<dbReference type="Proteomes" id="UP001152872">
    <property type="component" value="Unassembled WGS sequence"/>
</dbReference>
<dbReference type="EMBL" id="VBTY01000093">
    <property type="protein sequence ID" value="MDG3495304.1"/>
    <property type="molecule type" value="Genomic_DNA"/>
</dbReference>
<protein>
    <submittedName>
        <fullName evidence="1">Uncharacterized protein</fullName>
    </submittedName>
</protein>
<comment type="caution">
    <text evidence="1">The sequence shown here is derived from an EMBL/GenBank/DDBJ whole genome shotgun (WGS) entry which is preliminary data.</text>
</comment>
<sequence>MMYFLLIRKISPYTAPDILLGAFTSEQATQDARKSYLDRYRPTDKKTTTNGWLAQIFPWLRCQPETDPNGDPWHKQAYKSDGLTEDDLIIQTFDMEGDPTFNEISVVSCYYDTMGQIFREIDSIHPNRLVAEQRMKEIETIAENAPATDHMPPNQFSTQTIRINEIHSDAPEQQPIR</sequence>
<evidence type="ECO:0000313" key="2">
    <source>
        <dbReference type="Proteomes" id="UP001152872"/>
    </source>
</evidence>
<proteinExistence type="predicted"/>
<evidence type="ECO:0000313" key="1">
    <source>
        <dbReference type="EMBL" id="MDG3495304.1"/>
    </source>
</evidence>
<accession>A0A9X4M9A3</accession>
<dbReference type="AlphaFoldDB" id="A0A9X4M9A3"/>
<dbReference type="RefSeq" id="WP_009627423.1">
    <property type="nucleotide sequence ID" value="NZ_VBTY01000093.1"/>
</dbReference>
<name>A0A9X4M9A3_9CYAN</name>
<keyword evidence="2" id="KW-1185">Reference proteome</keyword>